<organism evidence="1 2">
    <name type="scientific">Ancylostoma duodenale</name>
    <dbReference type="NCBI Taxonomy" id="51022"/>
    <lineage>
        <taxon>Eukaryota</taxon>
        <taxon>Metazoa</taxon>
        <taxon>Ecdysozoa</taxon>
        <taxon>Nematoda</taxon>
        <taxon>Chromadorea</taxon>
        <taxon>Rhabditida</taxon>
        <taxon>Rhabditina</taxon>
        <taxon>Rhabditomorpha</taxon>
        <taxon>Strongyloidea</taxon>
        <taxon>Ancylostomatidae</taxon>
        <taxon>Ancylostomatinae</taxon>
        <taxon>Ancylostoma</taxon>
    </lineage>
</organism>
<reference evidence="1 2" key="1">
    <citation type="submission" date="2013-12" db="EMBL/GenBank/DDBJ databases">
        <title>Draft genome of the parsitic nematode Ancylostoma duodenale.</title>
        <authorList>
            <person name="Mitreva M."/>
        </authorList>
    </citation>
    <scope>NUCLEOTIDE SEQUENCE [LARGE SCALE GENOMIC DNA]</scope>
    <source>
        <strain evidence="1 2">Zhejiang</strain>
    </source>
</reference>
<feature type="non-terminal residue" evidence="1">
    <location>
        <position position="73"/>
    </location>
</feature>
<dbReference type="Proteomes" id="UP000054047">
    <property type="component" value="Unassembled WGS sequence"/>
</dbReference>
<dbReference type="EMBL" id="KN774707">
    <property type="protein sequence ID" value="KIH44945.1"/>
    <property type="molecule type" value="Genomic_DNA"/>
</dbReference>
<protein>
    <submittedName>
        <fullName evidence="1">Uncharacterized protein</fullName>
    </submittedName>
</protein>
<dbReference type="Gene3D" id="3.40.50.2300">
    <property type="match status" value="1"/>
</dbReference>
<proteinExistence type="predicted"/>
<dbReference type="AlphaFoldDB" id="A0A0C2F909"/>
<evidence type="ECO:0000313" key="2">
    <source>
        <dbReference type="Proteomes" id="UP000054047"/>
    </source>
</evidence>
<name>A0A0C2F909_9BILA</name>
<sequence>MKEKTDYHPPLTIKADVDNRQPIGALFPLHRQIAGSESCGQIWEQYGIQRTEIALRTVRELQDQLPFRLGISV</sequence>
<dbReference type="OrthoDB" id="5824125at2759"/>
<accession>A0A0C2F909</accession>
<gene>
    <name evidence="1" type="ORF">ANCDUO_25020</name>
</gene>
<keyword evidence="2" id="KW-1185">Reference proteome</keyword>
<evidence type="ECO:0000313" key="1">
    <source>
        <dbReference type="EMBL" id="KIH44945.1"/>
    </source>
</evidence>